<dbReference type="InterPro" id="IPR050519">
    <property type="entry name" value="Glycosyltransf_28_UgtP"/>
</dbReference>
<keyword evidence="6" id="KW-1185">Reference proteome</keyword>
<keyword evidence="2" id="KW-0328">Glycosyltransferase</keyword>
<name>A0A5C8NXI0_9BACI</name>
<dbReference type="PANTHER" id="PTHR43025:SF3">
    <property type="entry name" value="MONOGALACTOSYLDIACYLGLYCEROL SYNTHASE 1, CHLOROPLASTIC"/>
    <property type="match status" value="1"/>
</dbReference>
<gene>
    <name evidence="5" type="ORF">FHP05_06560</name>
</gene>
<feature type="domain" description="Diacylglycerol glucosyltransferase N-terminal" evidence="4">
    <location>
        <begin position="7"/>
        <end position="173"/>
    </location>
</feature>
<dbReference type="SUPFAM" id="SSF53756">
    <property type="entry name" value="UDP-Glycosyltransferase/glycogen phosphorylase"/>
    <property type="match status" value="1"/>
</dbReference>
<evidence type="ECO:0000313" key="6">
    <source>
        <dbReference type="Proteomes" id="UP000321574"/>
    </source>
</evidence>
<dbReference type="OrthoDB" id="9815663at2"/>
<accession>A0A5C8NXI0</accession>
<keyword evidence="3 5" id="KW-0808">Transferase</keyword>
<evidence type="ECO:0000259" key="4">
    <source>
        <dbReference type="Pfam" id="PF06925"/>
    </source>
</evidence>
<sequence length="352" mass="41049">MQISTGHHQVADTLRYIVKQQYEGFHYEKVDILSYSYGKLERVISTSYLLWIQHFPTSYHLIYDISSVREHGNRKRNSFYSIFFYSFFKRLIKEKHPDILFCTHALPSSLASRLKQQSNWNPIVVNVYTDYFVNRVWGIDGIDYHFAPSILVKNDLLKKGVAKDKIFVTGIPINPKFKRTSERKTSNKSIKILVTGGNLGVGDMGKIVKQSTGRVHFYILCGKNRKLFNKLNTYRKENITPFPYISSREKMNQLYDEVDGVLTKPGGVTVSECLYKRKPIFVSHVLPGQEKLNMEELLKLGVVIPVHEEKGNIEQQIIQFFHNENFQHKYRNNVENYHSHLENIPLSILDKK</sequence>
<reference evidence="5 6" key="1">
    <citation type="submission" date="2019-06" db="EMBL/GenBank/DDBJ databases">
        <title>Cerasibacillus sp. nov., isolated from maize field.</title>
        <authorList>
            <person name="Lin S.-Y."/>
            <person name="Tsai C.-F."/>
            <person name="Young C.-C."/>
        </authorList>
    </citation>
    <scope>NUCLEOTIDE SEQUENCE [LARGE SCALE GENOMIC DNA]</scope>
    <source>
        <strain evidence="5 6">CC-CFT480</strain>
    </source>
</reference>
<evidence type="ECO:0000313" key="5">
    <source>
        <dbReference type="EMBL" id="TXL65885.1"/>
    </source>
</evidence>
<dbReference type="GO" id="GO:0016758">
    <property type="term" value="F:hexosyltransferase activity"/>
    <property type="evidence" value="ECO:0007669"/>
    <property type="project" value="InterPro"/>
</dbReference>
<evidence type="ECO:0000256" key="3">
    <source>
        <dbReference type="ARBA" id="ARBA00022679"/>
    </source>
</evidence>
<dbReference type="PANTHER" id="PTHR43025">
    <property type="entry name" value="MONOGALACTOSYLDIACYLGLYCEROL SYNTHASE"/>
    <property type="match status" value="1"/>
</dbReference>
<comment type="similarity">
    <text evidence="1">Belongs to the glycosyltransferase 28 family.</text>
</comment>
<dbReference type="GO" id="GO:0016020">
    <property type="term" value="C:membrane"/>
    <property type="evidence" value="ECO:0007669"/>
    <property type="project" value="GOC"/>
</dbReference>
<protein>
    <submittedName>
        <fullName evidence="5">UDP-glucuronosyltransferase</fullName>
    </submittedName>
</protein>
<evidence type="ECO:0000256" key="1">
    <source>
        <dbReference type="ARBA" id="ARBA00006962"/>
    </source>
</evidence>
<evidence type="ECO:0000256" key="2">
    <source>
        <dbReference type="ARBA" id="ARBA00022676"/>
    </source>
</evidence>
<dbReference type="InterPro" id="IPR009695">
    <property type="entry name" value="Diacylglyc_glucosyltr_N"/>
</dbReference>
<dbReference type="GO" id="GO:0009247">
    <property type="term" value="P:glycolipid biosynthetic process"/>
    <property type="evidence" value="ECO:0007669"/>
    <property type="project" value="InterPro"/>
</dbReference>
<dbReference type="EMBL" id="VDUW01000003">
    <property type="protein sequence ID" value="TXL65885.1"/>
    <property type="molecule type" value="Genomic_DNA"/>
</dbReference>
<dbReference type="Pfam" id="PF06925">
    <property type="entry name" value="MGDG_synth"/>
    <property type="match status" value="1"/>
</dbReference>
<proteinExistence type="inferred from homology"/>
<organism evidence="5 6">
    <name type="scientific">Cerasibacillus terrae</name>
    <dbReference type="NCBI Taxonomy" id="2498845"/>
    <lineage>
        <taxon>Bacteria</taxon>
        <taxon>Bacillati</taxon>
        <taxon>Bacillota</taxon>
        <taxon>Bacilli</taxon>
        <taxon>Bacillales</taxon>
        <taxon>Bacillaceae</taxon>
        <taxon>Cerasibacillus</taxon>
    </lineage>
</organism>
<dbReference type="Gene3D" id="3.40.50.2000">
    <property type="entry name" value="Glycogen Phosphorylase B"/>
    <property type="match status" value="1"/>
</dbReference>
<comment type="caution">
    <text evidence="5">The sequence shown here is derived from an EMBL/GenBank/DDBJ whole genome shotgun (WGS) entry which is preliminary data.</text>
</comment>
<dbReference type="Proteomes" id="UP000321574">
    <property type="component" value="Unassembled WGS sequence"/>
</dbReference>
<dbReference type="AlphaFoldDB" id="A0A5C8NXI0"/>